<dbReference type="GO" id="GO:0005634">
    <property type="term" value="C:nucleus"/>
    <property type="evidence" value="ECO:0007669"/>
    <property type="project" value="EnsemblFungi"/>
</dbReference>
<evidence type="ECO:0000256" key="7">
    <source>
        <dbReference type="ARBA" id="ARBA00023306"/>
    </source>
</evidence>
<feature type="region of interest" description="Disordered" evidence="8">
    <location>
        <begin position="834"/>
        <end position="854"/>
    </location>
</feature>
<dbReference type="JaponicusDB" id="SJAG_03682">
    <property type="gene designation" value="cnd3"/>
</dbReference>
<feature type="domain" description="Nuclear condensin complex subunit 3 C-terminal" evidence="9">
    <location>
        <begin position="503"/>
        <end position="779"/>
    </location>
</feature>
<dbReference type="InterPro" id="IPR016024">
    <property type="entry name" value="ARM-type_fold"/>
</dbReference>
<feature type="compositionally biased region" description="Polar residues" evidence="8">
    <location>
        <begin position="436"/>
        <end position="452"/>
    </location>
</feature>
<evidence type="ECO:0000256" key="2">
    <source>
        <dbReference type="ARBA" id="ARBA00006533"/>
    </source>
</evidence>
<dbReference type="Gene3D" id="1.25.10.10">
    <property type="entry name" value="Leucine-rich Repeat Variant"/>
    <property type="match status" value="1"/>
</dbReference>
<dbReference type="EMBL" id="KE651167">
    <property type="protein sequence ID" value="EEB08525.1"/>
    <property type="molecule type" value="Genomic_DNA"/>
</dbReference>
<evidence type="ECO:0000256" key="5">
    <source>
        <dbReference type="ARBA" id="ARBA00022776"/>
    </source>
</evidence>
<keyword evidence="7" id="KW-0131">Cell cycle</keyword>
<dbReference type="InterPro" id="IPR011989">
    <property type="entry name" value="ARM-like"/>
</dbReference>
<keyword evidence="4" id="KW-0132">Cell division</keyword>
<dbReference type="HOGENOM" id="CLU_004446_1_0_1"/>
<evidence type="ECO:0000313" key="10">
    <source>
        <dbReference type="EMBL" id="EEB08525.1"/>
    </source>
</evidence>
<comment type="similarity">
    <text evidence="2">Belongs to the CND3 (condensin subunit 3) family.</text>
</comment>
<dbReference type="PANTHER" id="PTHR14418:SF5">
    <property type="entry name" value="CONDENSIN COMPLEX SUBUNIT 3"/>
    <property type="match status" value="1"/>
</dbReference>
<dbReference type="GO" id="GO:1990814">
    <property type="term" value="F:DNA/DNA annealing activity"/>
    <property type="evidence" value="ECO:0007669"/>
    <property type="project" value="EnsemblFungi"/>
</dbReference>
<proteinExistence type="inferred from homology"/>
<reference evidence="10 12" key="1">
    <citation type="journal article" date="2011" name="Science">
        <title>Comparative functional genomics of the fission yeasts.</title>
        <authorList>
            <person name="Rhind N."/>
            <person name="Chen Z."/>
            <person name="Yassour M."/>
            <person name="Thompson D.A."/>
            <person name="Haas B.J."/>
            <person name="Habib N."/>
            <person name="Wapinski I."/>
            <person name="Roy S."/>
            <person name="Lin M.F."/>
            <person name="Heiman D.I."/>
            <person name="Young S.K."/>
            <person name="Furuya K."/>
            <person name="Guo Y."/>
            <person name="Pidoux A."/>
            <person name="Chen H.M."/>
            <person name="Robbertse B."/>
            <person name="Goldberg J.M."/>
            <person name="Aoki K."/>
            <person name="Bayne E.H."/>
            <person name="Berlin A.M."/>
            <person name="Desjardins C.A."/>
            <person name="Dobbs E."/>
            <person name="Dukaj L."/>
            <person name="Fan L."/>
            <person name="FitzGerald M.G."/>
            <person name="French C."/>
            <person name="Gujja S."/>
            <person name="Hansen K."/>
            <person name="Keifenheim D."/>
            <person name="Levin J.Z."/>
            <person name="Mosher R.A."/>
            <person name="Mueller C.A."/>
            <person name="Pfiffner J."/>
            <person name="Priest M."/>
            <person name="Russ C."/>
            <person name="Smialowska A."/>
            <person name="Swoboda P."/>
            <person name="Sykes S.M."/>
            <person name="Vaughn M."/>
            <person name="Vengrova S."/>
            <person name="Yoder R."/>
            <person name="Zeng Q."/>
            <person name="Allshire R."/>
            <person name="Baulcombe D."/>
            <person name="Birren B.W."/>
            <person name="Brown W."/>
            <person name="Ekwall K."/>
            <person name="Kellis M."/>
            <person name="Leatherwood J."/>
            <person name="Levin H."/>
            <person name="Margalit H."/>
            <person name="Martienssen R."/>
            <person name="Nieduszynski C.A."/>
            <person name="Spatafora J.W."/>
            <person name="Friedman N."/>
            <person name="Dalgaard J.Z."/>
            <person name="Baumann P."/>
            <person name="Niki H."/>
            <person name="Regev A."/>
            <person name="Nusbaum C."/>
        </authorList>
    </citation>
    <scope>NUCLEOTIDE SEQUENCE [LARGE SCALE GENOMIC DNA]</scope>
    <source>
        <strain evidence="12">yFS275 / FY16936</strain>
    </source>
</reference>
<name>B6K4W8_SCHJY</name>
<dbReference type="GO" id="GO:0000796">
    <property type="term" value="C:condensin complex"/>
    <property type="evidence" value="ECO:0007669"/>
    <property type="project" value="EnsemblFungi"/>
</dbReference>
<dbReference type="GO" id="GO:0016887">
    <property type="term" value="F:ATP hydrolysis activity"/>
    <property type="evidence" value="ECO:0007669"/>
    <property type="project" value="EnsemblFungi"/>
</dbReference>
<gene>
    <name evidence="11" type="primary">cnd3</name>
    <name evidence="10" type="ORF">SJAG_03682</name>
</gene>
<evidence type="ECO:0000313" key="12">
    <source>
        <dbReference type="Proteomes" id="UP000001744"/>
    </source>
</evidence>
<dbReference type="STRING" id="402676.B6K4W8"/>
<dbReference type="GO" id="GO:0000793">
    <property type="term" value="C:condensed chromosome"/>
    <property type="evidence" value="ECO:0000318"/>
    <property type="project" value="GO_Central"/>
</dbReference>
<evidence type="ECO:0000256" key="6">
    <source>
        <dbReference type="ARBA" id="ARBA00023067"/>
    </source>
</evidence>
<dbReference type="OrthoDB" id="27187at2759"/>
<dbReference type="PANTHER" id="PTHR14418">
    <property type="entry name" value="CONDENSIN COMPLEX SUBUNIT 3-RELATED"/>
    <property type="match status" value="1"/>
</dbReference>
<protein>
    <submittedName>
        <fullName evidence="10">Condensin complex non-SMC subunit Cnd3</fullName>
    </submittedName>
</protein>
<dbReference type="SUPFAM" id="SSF48371">
    <property type="entry name" value="ARM repeat"/>
    <property type="match status" value="1"/>
</dbReference>
<feature type="region of interest" description="Disordered" evidence="8">
    <location>
        <begin position="435"/>
        <end position="477"/>
    </location>
</feature>
<evidence type="ECO:0000256" key="4">
    <source>
        <dbReference type="ARBA" id="ARBA00022618"/>
    </source>
</evidence>
<dbReference type="AlphaFoldDB" id="B6K4W8"/>
<keyword evidence="6" id="KW-0226">DNA condensation</keyword>
<organism evidence="10 12">
    <name type="scientific">Schizosaccharomyces japonicus (strain yFS275 / FY16936)</name>
    <name type="common">Fission yeast</name>
    <dbReference type="NCBI Taxonomy" id="402676"/>
    <lineage>
        <taxon>Eukaryota</taxon>
        <taxon>Fungi</taxon>
        <taxon>Dikarya</taxon>
        <taxon>Ascomycota</taxon>
        <taxon>Taphrinomycotina</taxon>
        <taxon>Schizosaccharomycetes</taxon>
        <taxon>Schizosaccharomycetales</taxon>
        <taxon>Schizosaccharomycetaceae</taxon>
        <taxon>Schizosaccharomyces</taxon>
    </lineage>
</organism>
<evidence type="ECO:0000256" key="1">
    <source>
        <dbReference type="ARBA" id="ARBA00004286"/>
    </source>
</evidence>
<dbReference type="InterPro" id="IPR027165">
    <property type="entry name" value="CND3"/>
</dbReference>
<dbReference type="GO" id="GO:0003690">
    <property type="term" value="F:double-stranded DNA binding"/>
    <property type="evidence" value="ECO:0007669"/>
    <property type="project" value="EnsemblFungi"/>
</dbReference>
<accession>B6K4W8</accession>
<keyword evidence="3" id="KW-0158">Chromosome</keyword>
<dbReference type="Proteomes" id="UP000001744">
    <property type="component" value="Unassembled WGS sequence"/>
</dbReference>
<dbReference type="GO" id="GO:0005737">
    <property type="term" value="C:cytoplasm"/>
    <property type="evidence" value="ECO:0007669"/>
    <property type="project" value="EnsemblFungi"/>
</dbReference>
<comment type="subcellular location">
    <subcellularLocation>
        <location evidence="1">Chromosome</location>
    </subcellularLocation>
</comment>
<dbReference type="VEuPathDB" id="FungiDB:SJAG_03682"/>
<evidence type="ECO:0000256" key="3">
    <source>
        <dbReference type="ARBA" id="ARBA00022454"/>
    </source>
</evidence>
<keyword evidence="5" id="KW-0498">Mitosis</keyword>
<evidence type="ECO:0000313" key="11">
    <source>
        <dbReference type="JaponicusDB" id="SJAG_03682"/>
    </source>
</evidence>
<dbReference type="RefSeq" id="XP_002174818.1">
    <property type="nucleotide sequence ID" value="XM_002174782.2"/>
</dbReference>
<dbReference type="OMA" id="XYIQSIP"/>
<evidence type="ECO:0000259" key="9">
    <source>
        <dbReference type="Pfam" id="PF12719"/>
    </source>
</evidence>
<keyword evidence="12" id="KW-1185">Reference proteome</keyword>
<sequence>MSVSAVVSASQKSIASHRKLCNRLFLLKDENDFLPDLLGCLNALIRIKRGNPNAERVLRFIITFINYLQQKIPDYDLAQPILKHLLKGVDAKDKVVRYRCCQAIARVTNMLREIDDELYGTLRSKLLLRVRDKESTVRVEAAIALSRLQDQDETDENEVRDTLLFLLQSDPSVDVRRAVLLNVEVSNKTLPFILERARDVDPKNRRIVYAKVLPKIGDFRYLNIRKRIRILKWGLKDRDETVQLAAAQMLSTSWISNANNNLLELLERLDVVNNEEIAVLVLENFFKLRPEIFKDLQFEESFWKELTAESSILARVFNSICVQQNLTELNERIPDLVQLTFFLEQQYVRMRNETVYEEVCFVIQQLLHICNNMNLGDEIGRRKLLGCLSNSLTTLELPDQIVKLQIELMVKLCTSELDFCSLMMEVITDVYEQGHETPQQEQVEPNKSSPSELDTDSDARSSLSAAETQSPDVIPEVPAANAEEKLATQLNEKDIKAAFSELHCLTYIQFMFENITSDFNKNHFLPTILQSIIIPSVRSHDAPIREKGLKCLGLSCLLHRELAKENITLYLHCFTNGDTSLQLISIHVICDIILMFGPSIAEDHEQEISDMYLTALSDLENQELQANAAEAISKFLMIVHFHDDLFIKPLIIQYFEPNTFENQRLRQVLGYFFPVYAFGSYENQRRIGNVFCDTLLHLMEIYDSLDDDDRVLTPLNIAQQILDWIDFEKLYMLHDNLKLENQDLHLHIADNIIDALVELEDDESKDKKLLISLLGKLKIPRTLPSQSYAHTISKLETFEQHGILLDTSSSNMLNKFAEAMEYNKQIAQKNEEETVHVVSDTEEDTSMIDVKREP</sequence>
<evidence type="ECO:0000256" key="8">
    <source>
        <dbReference type="SAM" id="MobiDB-lite"/>
    </source>
</evidence>
<dbReference type="Pfam" id="PF12719">
    <property type="entry name" value="Cnd3"/>
    <property type="match status" value="1"/>
</dbReference>
<feature type="compositionally biased region" description="Polar residues" evidence="8">
    <location>
        <begin position="460"/>
        <end position="471"/>
    </location>
</feature>
<dbReference type="eggNOG" id="KOG2025">
    <property type="taxonomic scope" value="Eukaryota"/>
</dbReference>
<dbReference type="InterPro" id="IPR025977">
    <property type="entry name" value="Cnd3_C"/>
</dbReference>
<dbReference type="GO" id="GO:0051301">
    <property type="term" value="P:cell division"/>
    <property type="evidence" value="ECO:0007669"/>
    <property type="project" value="UniProtKB-KW"/>
</dbReference>
<dbReference type="GO" id="GO:0007076">
    <property type="term" value="P:mitotic chromosome condensation"/>
    <property type="evidence" value="ECO:0000318"/>
    <property type="project" value="GO_Central"/>
</dbReference>
<dbReference type="GeneID" id="7052199"/>